<dbReference type="InterPro" id="IPR050925">
    <property type="entry name" value="Rhomboid_protease_S54"/>
</dbReference>
<feature type="transmembrane region" description="Helical" evidence="9">
    <location>
        <begin position="144"/>
        <end position="166"/>
    </location>
</feature>
<dbReference type="InterPro" id="IPR038236">
    <property type="entry name" value="GlpG_N_sf"/>
</dbReference>
<evidence type="ECO:0000256" key="1">
    <source>
        <dbReference type="ARBA" id="ARBA00004141"/>
    </source>
</evidence>
<evidence type="ECO:0000256" key="6">
    <source>
        <dbReference type="ARBA" id="ARBA00022801"/>
    </source>
</evidence>
<dbReference type="Gene3D" id="1.20.1540.10">
    <property type="entry name" value="Rhomboid-like"/>
    <property type="match status" value="1"/>
</dbReference>
<comment type="subcellular location">
    <subcellularLocation>
        <location evidence="1">Membrane</location>
        <topology evidence="1">Multi-pass membrane protein</topology>
    </subcellularLocation>
</comment>
<dbReference type="PANTHER" id="PTHR43731">
    <property type="entry name" value="RHOMBOID PROTEASE"/>
    <property type="match status" value="1"/>
</dbReference>
<evidence type="ECO:0000256" key="5">
    <source>
        <dbReference type="ARBA" id="ARBA00022692"/>
    </source>
</evidence>
<dbReference type="GO" id="GO:0006508">
    <property type="term" value="P:proteolysis"/>
    <property type="evidence" value="ECO:0007669"/>
    <property type="project" value="UniProtKB-KW"/>
</dbReference>
<feature type="domain" description="Peptidase S54 rhomboid" evidence="10">
    <location>
        <begin position="142"/>
        <end position="277"/>
    </location>
</feature>
<feature type="domain" description="Peptidase S54 GlpG peptidase N-terminal" evidence="11">
    <location>
        <begin position="5"/>
        <end position="79"/>
    </location>
</feature>
<keyword evidence="5 9" id="KW-0812">Transmembrane</keyword>
<keyword evidence="4" id="KW-0997">Cell inner membrane</keyword>
<dbReference type="InterPro" id="IPR023662">
    <property type="entry name" value="Rhomboid_protease_GlpG"/>
</dbReference>
<accession>A0A2S9VE75</accession>
<dbReference type="OrthoDB" id="9778341at2"/>
<dbReference type="Pfam" id="PF12122">
    <property type="entry name" value="Rhomboid_N"/>
    <property type="match status" value="1"/>
</dbReference>
<keyword evidence="12" id="KW-0645">Protease</keyword>
<evidence type="ECO:0000256" key="3">
    <source>
        <dbReference type="ARBA" id="ARBA00022475"/>
    </source>
</evidence>
<evidence type="ECO:0000256" key="4">
    <source>
        <dbReference type="ARBA" id="ARBA00022519"/>
    </source>
</evidence>
<protein>
    <submittedName>
        <fullName evidence="12">Rhomboid family intramembrane serine protease GlpG</fullName>
    </submittedName>
</protein>
<dbReference type="InterPro" id="IPR022764">
    <property type="entry name" value="Peptidase_S54_rhomboid_dom"/>
</dbReference>
<dbReference type="InterPro" id="IPR035952">
    <property type="entry name" value="Rhomboid-like_sf"/>
</dbReference>
<feature type="transmembrane region" description="Helical" evidence="9">
    <location>
        <begin position="178"/>
        <end position="200"/>
    </location>
</feature>
<keyword evidence="8 9" id="KW-0472">Membrane</keyword>
<dbReference type="PANTHER" id="PTHR43731:SF14">
    <property type="entry name" value="PRESENILIN-ASSOCIATED RHOMBOID-LIKE PROTEIN, MITOCHONDRIAL"/>
    <property type="match status" value="1"/>
</dbReference>
<dbReference type="EMBL" id="PVNP01000037">
    <property type="protein sequence ID" value="PRO74749.1"/>
    <property type="molecule type" value="Genomic_DNA"/>
</dbReference>
<dbReference type="NCBIfam" id="TIGR04239">
    <property type="entry name" value="rhombo_GlpG"/>
    <property type="match status" value="1"/>
</dbReference>
<evidence type="ECO:0000256" key="9">
    <source>
        <dbReference type="SAM" id="Phobius"/>
    </source>
</evidence>
<evidence type="ECO:0000256" key="8">
    <source>
        <dbReference type="ARBA" id="ARBA00023136"/>
    </source>
</evidence>
<dbReference type="SUPFAM" id="SSF144091">
    <property type="entry name" value="Rhomboid-like"/>
    <property type="match status" value="1"/>
</dbReference>
<dbReference type="Proteomes" id="UP000238949">
    <property type="component" value="Unassembled WGS sequence"/>
</dbReference>
<reference evidence="13" key="1">
    <citation type="journal article" date="2020" name="Int. J. Syst. Evol. Microbiol.">
        <title>Alteromonas alba sp. nov., a marine bacterium isolated from the seawater of the West Pacific Ocean.</title>
        <authorList>
            <person name="Sun C."/>
            <person name="Wu Y.-H."/>
            <person name="Xamxidin M."/>
            <person name="Cheng H."/>
            <person name="Xu X.-W."/>
        </authorList>
    </citation>
    <scope>NUCLEOTIDE SEQUENCE [LARGE SCALE GENOMIC DNA]</scope>
    <source>
        <strain evidence="13">190</strain>
    </source>
</reference>
<comment type="caution">
    <text evidence="12">The sequence shown here is derived from an EMBL/GenBank/DDBJ whole genome shotgun (WGS) entry which is preliminary data.</text>
</comment>
<organism evidence="12 13">
    <name type="scientific">Alteromonas alba</name>
    <dbReference type="NCBI Taxonomy" id="2079529"/>
    <lineage>
        <taxon>Bacteria</taxon>
        <taxon>Pseudomonadati</taxon>
        <taxon>Pseudomonadota</taxon>
        <taxon>Gammaproteobacteria</taxon>
        <taxon>Alteromonadales</taxon>
        <taxon>Alteromonadaceae</taxon>
        <taxon>Alteromonas/Salinimonas group</taxon>
        <taxon>Alteromonas</taxon>
    </lineage>
</organism>
<feature type="transmembrane region" description="Helical" evidence="9">
    <location>
        <begin position="103"/>
        <end position="132"/>
    </location>
</feature>
<comment type="similarity">
    <text evidence="2">Belongs to the peptidase S54 family.</text>
</comment>
<gene>
    <name evidence="12" type="primary">glpG</name>
    <name evidence="12" type="ORF">C6Y40_04605</name>
</gene>
<dbReference type="Gene3D" id="3.30.70.2350">
    <property type="match status" value="1"/>
</dbReference>
<dbReference type="AlphaFoldDB" id="A0A2S9VE75"/>
<evidence type="ECO:0000259" key="11">
    <source>
        <dbReference type="Pfam" id="PF12122"/>
    </source>
</evidence>
<evidence type="ECO:0000259" key="10">
    <source>
        <dbReference type="Pfam" id="PF01694"/>
    </source>
</evidence>
<keyword evidence="6" id="KW-0378">Hydrolase</keyword>
<keyword evidence="7 9" id="KW-1133">Transmembrane helix</keyword>
<evidence type="ECO:0000313" key="12">
    <source>
        <dbReference type="EMBL" id="PRO74749.1"/>
    </source>
</evidence>
<dbReference type="Pfam" id="PF01694">
    <property type="entry name" value="Rhomboid"/>
    <property type="match status" value="1"/>
</dbReference>
<dbReference type="GO" id="GO:0016020">
    <property type="term" value="C:membrane"/>
    <property type="evidence" value="ECO:0007669"/>
    <property type="project" value="UniProtKB-SubCell"/>
</dbReference>
<evidence type="ECO:0000313" key="13">
    <source>
        <dbReference type="Proteomes" id="UP000238949"/>
    </source>
</evidence>
<name>A0A2S9VE75_9ALTE</name>
<feature type="transmembrane region" description="Helical" evidence="9">
    <location>
        <begin position="206"/>
        <end position="226"/>
    </location>
</feature>
<sequence>MAKPLIAISQLRYADSLASYLKSQQIPVQVHHVPEEDQYVLVLDNEAHHERALEICQAFIQAPNDPKYQQAAWQHSERTDIPVEQAPGNSMRRWLVSLRRSPVTGVILILCTLIFGASLVGLFQPIAAALMIMPLGNLLQNHEWWRLLGPAFIHFSVLHFIFNLLWWSMLGSQVERKFGSSFIIILFVVTALVSNLAQLMVSGPNFGGLSGVVYGLVGFVWITGWLRPQWGLYLPKAIVGFMLVWLLLGFADVLWVNMANAAHTAGLMSGCVMAWLLTLGSGKPTAR</sequence>
<evidence type="ECO:0000256" key="2">
    <source>
        <dbReference type="ARBA" id="ARBA00009045"/>
    </source>
</evidence>
<dbReference type="RefSeq" id="WP_105933560.1">
    <property type="nucleotide sequence ID" value="NZ_PVNP01000037.1"/>
</dbReference>
<dbReference type="InterPro" id="IPR022732">
    <property type="entry name" value="Peptidase_S54_GlpG_N"/>
</dbReference>
<evidence type="ECO:0000256" key="7">
    <source>
        <dbReference type="ARBA" id="ARBA00022989"/>
    </source>
</evidence>
<dbReference type="GO" id="GO:0004252">
    <property type="term" value="F:serine-type endopeptidase activity"/>
    <property type="evidence" value="ECO:0007669"/>
    <property type="project" value="InterPro"/>
</dbReference>
<keyword evidence="13" id="KW-1185">Reference proteome</keyword>
<keyword evidence="3" id="KW-1003">Cell membrane</keyword>
<proteinExistence type="inferred from homology"/>
<feature type="transmembrane region" description="Helical" evidence="9">
    <location>
        <begin position="262"/>
        <end position="280"/>
    </location>
</feature>
<feature type="transmembrane region" description="Helical" evidence="9">
    <location>
        <begin position="238"/>
        <end position="256"/>
    </location>
</feature>